<gene>
    <name evidence="2" type="ORF">NP064_13395</name>
</gene>
<dbReference type="Proteomes" id="UP001316189">
    <property type="component" value="Chromosome"/>
</dbReference>
<dbReference type="EMBL" id="CP101988">
    <property type="protein sequence ID" value="UUI74771.1"/>
    <property type="molecule type" value="Genomic_DNA"/>
</dbReference>
<reference evidence="2 3" key="1">
    <citation type="submission" date="2022-07" db="EMBL/GenBank/DDBJ databases">
        <title>Novel species in genus cellulomonas.</title>
        <authorList>
            <person name="Ye L."/>
        </authorList>
    </citation>
    <scope>NUCLEOTIDE SEQUENCE [LARGE SCALE GENOMIC DNA]</scope>
    <source>
        <strain evidence="3">zg-Y338</strain>
    </source>
</reference>
<name>A0ABY5KZB0_9CELL</name>
<dbReference type="RefSeq" id="WP_227570359.1">
    <property type="nucleotide sequence ID" value="NZ_CP101988.1"/>
</dbReference>
<keyword evidence="1" id="KW-1133">Transmembrane helix</keyword>
<sequence>MHRPTDRRDRPAGRDRRSRAALVGTWALVGFGWIAVAGAAATRLSNGDGEDFALPEWVDQSLPQSLTGQILGATLAVMRFTVRLLA</sequence>
<organism evidence="2 3">
    <name type="scientific">Cellulomonas chengniuliangii</name>
    <dbReference type="NCBI Taxonomy" id="2968084"/>
    <lineage>
        <taxon>Bacteria</taxon>
        <taxon>Bacillati</taxon>
        <taxon>Actinomycetota</taxon>
        <taxon>Actinomycetes</taxon>
        <taxon>Micrococcales</taxon>
        <taxon>Cellulomonadaceae</taxon>
        <taxon>Cellulomonas</taxon>
    </lineage>
</organism>
<evidence type="ECO:0000313" key="2">
    <source>
        <dbReference type="EMBL" id="UUI74771.1"/>
    </source>
</evidence>
<keyword evidence="3" id="KW-1185">Reference proteome</keyword>
<accession>A0ABY5KZB0</accession>
<keyword evidence="1" id="KW-0472">Membrane</keyword>
<keyword evidence="1" id="KW-0812">Transmembrane</keyword>
<protein>
    <submittedName>
        <fullName evidence="2">Uncharacterized protein</fullName>
    </submittedName>
</protein>
<proteinExistence type="predicted"/>
<evidence type="ECO:0000313" key="3">
    <source>
        <dbReference type="Proteomes" id="UP001316189"/>
    </source>
</evidence>
<feature type="transmembrane region" description="Helical" evidence="1">
    <location>
        <begin position="20"/>
        <end position="42"/>
    </location>
</feature>
<evidence type="ECO:0000256" key="1">
    <source>
        <dbReference type="SAM" id="Phobius"/>
    </source>
</evidence>